<reference evidence="1" key="1">
    <citation type="submission" date="2022-04" db="EMBL/GenBank/DDBJ databases">
        <title>Genome of the entomopathogenic fungus Entomophthora muscae.</title>
        <authorList>
            <person name="Elya C."/>
            <person name="Lovett B.R."/>
            <person name="Lee E."/>
            <person name="Macias A.M."/>
            <person name="Hajek A.E."/>
            <person name="De Bivort B.L."/>
            <person name="Kasson M.T."/>
            <person name="De Fine Licht H.H."/>
            <person name="Stajich J.E."/>
        </authorList>
    </citation>
    <scope>NUCLEOTIDE SEQUENCE</scope>
    <source>
        <strain evidence="1">Berkeley</strain>
    </source>
</reference>
<proteinExistence type="predicted"/>
<sequence length="165" mass="18419">MLRIHYFLSRTIYFCTNITILFAFIHNSTTLCHSHICSLLVTKSDHFALHAGDSSYSSLPTVPPAQDFILGLANQAVPRTGSWRSLATAINYLVIIAPIVYLAFQARPASPVGVQPDSDMGHDIRDIYKVLTQCKVFEKFPKSNTPPKLVLTEHSYLSKHGCWAL</sequence>
<protein>
    <submittedName>
        <fullName evidence="1">Uncharacterized protein</fullName>
    </submittedName>
</protein>
<evidence type="ECO:0000313" key="2">
    <source>
        <dbReference type="Proteomes" id="UP001165960"/>
    </source>
</evidence>
<dbReference type="Proteomes" id="UP001165960">
    <property type="component" value="Unassembled WGS sequence"/>
</dbReference>
<accession>A0ACC2SFS1</accession>
<gene>
    <name evidence="1" type="ORF">DSO57_1022308</name>
</gene>
<organism evidence="1 2">
    <name type="scientific">Entomophthora muscae</name>
    <dbReference type="NCBI Taxonomy" id="34485"/>
    <lineage>
        <taxon>Eukaryota</taxon>
        <taxon>Fungi</taxon>
        <taxon>Fungi incertae sedis</taxon>
        <taxon>Zoopagomycota</taxon>
        <taxon>Entomophthoromycotina</taxon>
        <taxon>Entomophthoromycetes</taxon>
        <taxon>Entomophthorales</taxon>
        <taxon>Entomophthoraceae</taxon>
        <taxon>Entomophthora</taxon>
    </lineage>
</organism>
<keyword evidence="2" id="KW-1185">Reference proteome</keyword>
<name>A0ACC2SFS1_9FUNG</name>
<comment type="caution">
    <text evidence="1">The sequence shown here is derived from an EMBL/GenBank/DDBJ whole genome shotgun (WGS) entry which is preliminary data.</text>
</comment>
<evidence type="ECO:0000313" key="1">
    <source>
        <dbReference type="EMBL" id="KAJ9061252.1"/>
    </source>
</evidence>
<dbReference type="EMBL" id="QTSX02005082">
    <property type="protein sequence ID" value="KAJ9061252.1"/>
    <property type="molecule type" value="Genomic_DNA"/>
</dbReference>